<evidence type="ECO:0000313" key="3">
    <source>
        <dbReference type="EMBL" id="OSI13763.1"/>
    </source>
</evidence>
<organism evidence="3 4">
    <name type="scientific">Neisseria dentiae</name>
    <dbReference type="NCBI Taxonomy" id="194197"/>
    <lineage>
        <taxon>Bacteria</taxon>
        <taxon>Pseudomonadati</taxon>
        <taxon>Pseudomonadota</taxon>
        <taxon>Betaproteobacteria</taxon>
        <taxon>Neisseriales</taxon>
        <taxon>Neisseriaceae</taxon>
        <taxon>Neisseria</taxon>
    </lineage>
</organism>
<reference evidence="4" key="1">
    <citation type="submission" date="2017-01" db="EMBL/GenBank/DDBJ databases">
        <authorList>
            <person name="Wolfgang W.J."/>
            <person name="Cole J."/>
            <person name="Wroblewski D."/>
            <person name="Mcginnis J."/>
            <person name="Musser K.A."/>
        </authorList>
    </citation>
    <scope>NUCLEOTIDE SEQUENCE [LARGE SCALE GENOMIC DNA]</scope>
    <source>
        <strain evidence="4">DSM 19151</strain>
    </source>
</reference>
<dbReference type="PANTHER" id="PTHR30451:SF5">
    <property type="entry name" value="SLR0019 PROTEIN"/>
    <property type="match status" value="1"/>
</dbReference>
<sequence>MLCFLPLQISAQPNLPDAAVYSAEWLPVYPQVSVNGSVSDGLYEFISHKETLLVQNKTLTSLGIRIPPELLQQARSMAPQQPRDGTSDSDGRTSSAAASSDTETPTEIPAEATPAEPPHDIWYVLDSIAQLQMQYDAAGQALALTAPLAWLDLPTTRIGGLPQRAYQVAESGFAGVLNYDYNVSRNHNGDVSQGLLAEARLTTPFGYLSHNQLWSRQSPQAGAASPNNVRLDTYWRTVWADKGLVLTAGDVLTSQLNGSGSSRLGGIRLERTYSVQPWRNTAPLFSYLGESTLPGTVDLYLDGVKQYSRDIAAGKYEITLPPGISGSGMAQVVATDVLGRTVVVDMPLYGGSGLLAKGLSEWSLEAGYLRRGYGLASADYGNKPAGSGTWRYGITNALTVQLHAEGSSGYRQIGAASGMVLGSLGQLNLSHAHSRLQTQNGRQSSVSFSTQKGGWSFGTGWSRTDGRFAHLSTTLDPAAYLAEAAAPVRTASLAVGWNNNLLGSFALSYLHSKKGQETPDKVGTLNWNRNFGSRTSIFLSAARNFTPGGQHSLYGGVSFNLDKGYFSTLSGQRDNGGDNSYRVSVSKSSDGLNSPSWNIGWQQNETQGRRRGRLNGFINYDTQYGDARGNVYNAQGRTDWSAGWKGGLVWMNGGLFATRTVDNSFAVVSTDGVADVPVSLFNNKVGHTNRKGLLLVPNLSAYQENTLDADITDLPQNMAAERARILAVPSERSGVNVNFRFNRMQAASMVLKSADGQFVPAGAVIRRSDGLPAAVVGFDGQTFIENLAAGENRFSITLPDESECRFSANYQTGPHQADLPDLGEIICTQ</sequence>
<dbReference type="Gene3D" id="2.60.40.2070">
    <property type="match status" value="1"/>
</dbReference>
<evidence type="ECO:0000313" key="4">
    <source>
        <dbReference type="Proteomes" id="UP000193118"/>
    </source>
</evidence>
<evidence type="ECO:0000259" key="2">
    <source>
        <dbReference type="Pfam" id="PF13953"/>
    </source>
</evidence>
<accession>A0A1X3D1G4</accession>
<dbReference type="AlphaFoldDB" id="A0A1X3D1G4"/>
<dbReference type="EMBL" id="MTBO01000059">
    <property type="protein sequence ID" value="OSI13763.1"/>
    <property type="molecule type" value="Genomic_DNA"/>
</dbReference>
<name>A0A1X3D1G4_9NEIS</name>
<dbReference type="STRING" id="194197.BWD09_12620"/>
<feature type="domain" description="PapC-like C-terminal" evidence="2">
    <location>
        <begin position="749"/>
        <end position="809"/>
    </location>
</feature>
<gene>
    <name evidence="3" type="ORF">BWD09_12620</name>
</gene>
<dbReference type="Gene3D" id="2.60.40.2610">
    <property type="entry name" value="Outer membrane usher protein FimD, plug domain"/>
    <property type="match status" value="1"/>
</dbReference>
<dbReference type="InterPro" id="IPR025949">
    <property type="entry name" value="PapC-like_C"/>
</dbReference>
<feature type="region of interest" description="Disordered" evidence="1">
    <location>
        <begin position="74"/>
        <end position="117"/>
    </location>
</feature>
<dbReference type="InterPro" id="IPR042186">
    <property type="entry name" value="FimD_plug_dom"/>
</dbReference>
<evidence type="ECO:0000256" key="1">
    <source>
        <dbReference type="SAM" id="MobiDB-lite"/>
    </source>
</evidence>
<dbReference type="Gene3D" id="2.60.40.3110">
    <property type="match status" value="1"/>
</dbReference>
<dbReference type="PANTHER" id="PTHR30451">
    <property type="entry name" value="OUTER MEMBRANE USHER PROTEIN"/>
    <property type="match status" value="1"/>
</dbReference>
<dbReference type="InterPro" id="IPR043142">
    <property type="entry name" value="PapC-like_C_sf"/>
</dbReference>
<protein>
    <recommendedName>
        <fullName evidence="2">PapC-like C-terminal domain-containing protein</fullName>
    </recommendedName>
</protein>
<dbReference type="Pfam" id="PF13953">
    <property type="entry name" value="PapC_C"/>
    <property type="match status" value="1"/>
</dbReference>
<keyword evidence="4" id="KW-1185">Reference proteome</keyword>
<feature type="compositionally biased region" description="Low complexity" evidence="1">
    <location>
        <begin position="92"/>
        <end position="114"/>
    </location>
</feature>
<dbReference type="Proteomes" id="UP000193118">
    <property type="component" value="Unassembled WGS sequence"/>
</dbReference>
<proteinExistence type="predicted"/>
<dbReference type="GO" id="GO:0015473">
    <property type="term" value="F:fimbrial usher porin activity"/>
    <property type="evidence" value="ECO:0007669"/>
    <property type="project" value="InterPro"/>
</dbReference>
<comment type="caution">
    <text evidence="3">The sequence shown here is derived from an EMBL/GenBank/DDBJ whole genome shotgun (WGS) entry which is preliminary data.</text>
</comment>
<dbReference type="Pfam" id="PF00577">
    <property type="entry name" value="Usher"/>
    <property type="match status" value="1"/>
</dbReference>
<dbReference type="GO" id="GO:0009279">
    <property type="term" value="C:cell outer membrane"/>
    <property type="evidence" value="ECO:0007669"/>
    <property type="project" value="TreeGrafter"/>
</dbReference>
<dbReference type="InterPro" id="IPR000015">
    <property type="entry name" value="Fimb_usher"/>
</dbReference>
<dbReference type="GO" id="GO:0009297">
    <property type="term" value="P:pilus assembly"/>
    <property type="evidence" value="ECO:0007669"/>
    <property type="project" value="InterPro"/>
</dbReference>